<evidence type="ECO:0000313" key="1">
    <source>
        <dbReference type="EMBL" id="KAL3747936.1"/>
    </source>
</evidence>
<comment type="caution">
    <text evidence="1">The sequence shown here is derived from an EMBL/GenBank/DDBJ whole genome shotgun (WGS) entry which is preliminary data.</text>
</comment>
<dbReference type="AlphaFoldDB" id="A0ABD3LDH1"/>
<accession>A0ABD3LDH1</accession>
<proteinExistence type="predicted"/>
<name>A0ABD3LDH1_EUCGL</name>
<gene>
    <name evidence="1" type="ORF">ACJRO7_016714</name>
</gene>
<dbReference type="InterPro" id="IPR008480">
    <property type="entry name" value="DUF761_pln"/>
</dbReference>
<dbReference type="EMBL" id="JBJKBG010000003">
    <property type="protein sequence ID" value="KAL3747936.1"/>
    <property type="molecule type" value="Genomic_DNA"/>
</dbReference>
<keyword evidence="2" id="KW-1185">Reference proteome</keyword>
<evidence type="ECO:0008006" key="3">
    <source>
        <dbReference type="Google" id="ProtNLM"/>
    </source>
</evidence>
<sequence>MGTSSYKWWVLRRNLKRAVKKIKDMLIRRWRRITNSVASGAHRRRWLRRSRTSPGRRQYIEEADWKESSSESDGALERAKMVSFHCDGSGHSNPYECDCEEDDIDGRAENFIANFRRRLQMERQVSLELRYSQRNSFY</sequence>
<protein>
    <recommendedName>
        <fullName evidence="3">Cotton fiber protein</fullName>
    </recommendedName>
</protein>
<evidence type="ECO:0000313" key="2">
    <source>
        <dbReference type="Proteomes" id="UP001634007"/>
    </source>
</evidence>
<dbReference type="Proteomes" id="UP001634007">
    <property type="component" value="Unassembled WGS sequence"/>
</dbReference>
<dbReference type="Pfam" id="PF05553">
    <property type="entry name" value="DUF761"/>
    <property type="match status" value="1"/>
</dbReference>
<reference evidence="1 2" key="1">
    <citation type="submission" date="2024-11" db="EMBL/GenBank/DDBJ databases">
        <title>Chromosome-level genome assembly of Eucalyptus globulus Labill. provides insights into its genome evolution.</title>
        <authorList>
            <person name="Li X."/>
        </authorList>
    </citation>
    <scope>NUCLEOTIDE SEQUENCE [LARGE SCALE GENOMIC DNA]</scope>
    <source>
        <strain evidence="1">CL2024</strain>
        <tissue evidence="1">Fresh tender leaves</tissue>
    </source>
</reference>
<organism evidence="1 2">
    <name type="scientific">Eucalyptus globulus</name>
    <name type="common">Tasmanian blue gum</name>
    <dbReference type="NCBI Taxonomy" id="34317"/>
    <lineage>
        <taxon>Eukaryota</taxon>
        <taxon>Viridiplantae</taxon>
        <taxon>Streptophyta</taxon>
        <taxon>Embryophyta</taxon>
        <taxon>Tracheophyta</taxon>
        <taxon>Spermatophyta</taxon>
        <taxon>Magnoliopsida</taxon>
        <taxon>eudicotyledons</taxon>
        <taxon>Gunneridae</taxon>
        <taxon>Pentapetalae</taxon>
        <taxon>rosids</taxon>
        <taxon>malvids</taxon>
        <taxon>Myrtales</taxon>
        <taxon>Myrtaceae</taxon>
        <taxon>Myrtoideae</taxon>
        <taxon>Eucalypteae</taxon>
        <taxon>Eucalyptus</taxon>
    </lineage>
</organism>